<sequence length="140" mass="15234">MCACCSSRAAQPPGLRSNRMTARTPAELLPGITAAINGGDPGEVVRFFDEEACFAMPDGTLVRGHAQLLAMYRQRLALRPEITTRAAKIIEAGDIALVTNVWSTRLRNGTMDGSDSFEGVATLVLRRQADRTWRILVDST</sequence>
<dbReference type="KEGG" id="nah:F5544_20915"/>
<dbReference type="EMBL" id="CP046172">
    <property type="protein sequence ID" value="QIS12046.1"/>
    <property type="molecule type" value="Genomic_DNA"/>
</dbReference>
<dbReference type="CDD" id="cd00531">
    <property type="entry name" value="NTF2_like"/>
    <property type="match status" value="1"/>
</dbReference>
<name>A0A6G9YG65_9NOCA</name>
<evidence type="ECO:0000259" key="1">
    <source>
        <dbReference type="Pfam" id="PF14534"/>
    </source>
</evidence>
<keyword evidence="3" id="KW-1185">Reference proteome</keyword>
<proteinExistence type="predicted"/>
<dbReference type="InterPro" id="IPR027843">
    <property type="entry name" value="DUF4440"/>
</dbReference>
<evidence type="ECO:0000313" key="2">
    <source>
        <dbReference type="EMBL" id="QIS12046.1"/>
    </source>
</evidence>
<dbReference type="SUPFAM" id="SSF54427">
    <property type="entry name" value="NTF2-like"/>
    <property type="match status" value="1"/>
</dbReference>
<reference evidence="2 3" key="1">
    <citation type="journal article" date="2019" name="ACS Chem. Biol.">
        <title>Identification and Mobilization of a Cryptic Antibiotic Biosynthesis Gene Locus from a Human-Pathogenic Nocardia Isolate.</title>
        <authorList>
            <person name="Herisse M."/>
            <person name="Ishida K."/>
            <person name="Porter J.L."/>
            <person name="Howden B."/>
            <person name="Hertweck C."/>
            <person name="Stinear T.P."/>
            <person name="Pidot S.J."/>
        </authorList>
    </citation>
    <scope>NUCLEOTIDE SEQUENCE [LARGE SCALE GENOMIC DNA]</scope>
    <source>
        <strain evidence="2 3">AUSMDU00012717</strain>
    </source>
</reference>
<dbReference type="AlphaFoldDB" id="A0A6G9YG65"/>
<dbReference type="Proteomes" id="UP000503540">
    <property type="component" value="Chromosome"/>
</dbReference>
<accession>A0A6G9YG65</accession>
<dbReference type="Gene3D" id="3.10.450.50">
    <property type="match status" value="1"/>
</dbReference>
<gene>
    <name evidence="2" type="ORF">F5544_20915</name>
</gene>
<dbReference type="Pfam" id="PF14534">
    <property type="entry name" value="DUF4440"/>
    <property type="match status" value="1"/>
</dbReference>
<dbReference type="InterPro" id="IPR032710">
    <property type="entry name" value="NTF2-like_dom_sf"/>
</dbReference>
<feature type="domain" description="DUF4440" evidence="1">
    <location>
        <begin position="34"/>
        <end position="135"/>
    </location>
</feature>
<evidence type="ECO:0000313" key="3">
    <source>
        <dbReference type="Proteomes" id="UP000503540"/>
    </source>
</evidence>
<organism evidence="2 3">
    <name type="scientific">Nocardia arthritidis</name>
    <dbReference type="NCBI Taxonomy" id="228602"/>
    <lineage>
        <taxon>Bacteria</taxon>
        <taxon>Bacillati</taxon>
        <taxon>Actinomycetota</taxon>
        <taxon>Actinomycetes</taxon>
        <taxon>Mycobacteriales</taxon>
        <taxon>Nocardiaceae</taxon>
        <taxon>Nocardia</taxon>
    </lineage>
</organism>
<protein>
    <submittedName>
        <fullName evidence="2">DUF4440 domain-containing protein</fullName>
    </submittedName>
</protein>